<accession>A0A7N2N4G5</accession>
<evidence type="ECO:0000256" key="2">
    <source>
        <dbReference type="SAM" id="MobiDB-lite"/>
    </source>
</evidence>
<dbReference type="InterPro" id="IPR000157">
    <property type="entry name" value="TIR_dom"/>
</dbReference>
<dbReference type="GO" id="GO:0007165">
    <property type="term" value="P:signal transduction"/>
    <property type="evidence" value="ECO:0007669"/>
    <property type="project" value="InterPro"/>
</dbReference>
<dbReference type="SUPFAM" id="SSF52540">
    <property type="entry name" value="P-loop containing nucleoside triphosphate hydrolases"/>
    <property type="match status" value="1"/>
</dbReference>
<dbReference type="Gene3D" id="1.10.8.430">
    <property type="entry name" value="Helical domain of apoptotic protease-activating factors"/>
    <property type="match status" value="1"/>
</dbReference>
<dbReference type="SUPFAM" id="SSF52200">
    <property type="entry name" value="Toll/Interleukin receptor TIR domain"/>
    <property type="match status" value="1"/>
</dbReference>
<dbReference type="InterPro" id="IPR042197">
    <property type="entry name" value="Apaf_helical"/>
</dbReference>
<dbReference type="OMA" id="HIMKEFK"/>
<evidence type="ECO:0000259" key="3">
    <source>
        <dbReference type="PROSITE" id="PS50104"/>
    </source>
</evidence>
<dbReference type="EnsemblPlants" id="QL12p034076:mrna">
    <property type="protein sequence ID" value="QL12p034076:mrna"/>
    <property type="gene ID" value="QL12p034076"/>
</dbReference>
<dbReference type="GO" id="GO:0006952">
    <property type="term" value="P:defense response"/>
    <property type="evidence" value="ECO:0007669"/>
    <property type="project" value="InterPro"/>
</dbReference>
<protein>
    <recommendedName>
        <fullName evidence="3">TIR domain-containing protein</fullName>
    </recommendedName>
</protein>
<dbReference type="Gramene" id="QL12p034076:mrna">
    <property type="protein sequence ID" value="QL12p034076:mrna"/>
    <property type="gene ID" value="QL12p034076"/>
</dbReference>
<organism evidence="4 5">
    <name type="scientific">Quercus lobata</name>
    <name type="common">Valley oak</name>
    <dbReference type="NCBI Taxonomy" id="97700"/>
    <lineage>
        <taxon>Eukaryota</taxon>
        <taxon>Viridiplantae</taxon>
        <taxon>Streptophyta</taxon>
        <taxon>Embryophyta</taxon>
        <taxon>Tracheophyta</taxon>
        <taxon>Spermatophyta</taxon>
        <taxon>Magnoliopsida</taxon>
        <taxon>eudicotyledons</taxon>
        <taxon>Gunneridae</taxon>
        <taxon>Pentapetalae</taxon>
        <taxon>rosids</taxon>
        <taxon>fabids</taxon>
        <taxon>Fagales</taxon>
        <taxon>Fagaceae</taxon>
        <taxon>Quercus</taxon>
    </lineage>
</organism>
<reference evidence="4" key="2">
    <citation type="submission" date="2021-01" db="UniProtKB">
        <authorList>
            <consortium name="EnsemblPlants"/>
        </authorList>
    </citation>
    <scope>IDENTIFICATION</scope>
</reference>
<dbReference type="AlphaFoldDB" id="A0A7N2N4G5"/>
<dbReference type="SMART" id="SM00255">
    <property type="entry name" value="TIR"/>
    <property type="match status" value="1"/>
</dbReference>
<feature type="region of interest" description="Disordered" evidence="2">
    <location>
        <begin position="1"/>
        <end position="23"/>
    </location>
</feature>
<dbReference type="InterPro" id="IPR002182">
    <property type="entry name" value="NB-ARC"/>
</dbReference>
<evidence type="ECO:0000256" key="1">
    <source>
        <dbReference type="ARBA" id="ARBA00023027"/>
    </source>
</evidence>
<evidence type="ECO:0000313" key="5">
    <source>
        <dbReference type="Proteomes" id="UP000594261"/>
    </source>
</evidence>
<feature type="compositionally biased region" description="Low complexity" evidence="2">
    <location>
        <begin position="9"/>
        <end position="23"/>
    </location>
</feature>
<dbReference type="Pfam" id="PF01582">
    <property type="entry name" value="TIR"/>
    <property type="match status" value="1"/>
</dbReference>
<dbReference type="InterPro" id="IPR035897">
    <property type="entry name" value="Toll_tir_struct_dom_sf"/>
</dbReference>
<dbReference type="Gene3D" id="3.40.50.10140">
    <property type="entry name" value="Toll/interleukin-1 receptor homology (TIR) domain"/>
    <property type="match status" value="1"/>
</dbReference>
<dbReference type="InterPro" id="IPR027417">
    <property type="entry name" value="P-loop_NTPase"/>
</dbReference>
<dbReference type="Pfam" id="PF00931">
    <property type="entry name" value="NB-ARC"/>
    <property type="match status" value="1"/>
</dbReference>
<dbReference type="InterPro" id="IPR044974">
    <property type="entry name" value="Disease_R_plants"/>
</dbReference>
<name>A0A7N2N4G5_QUELO</name>
<dbReference type="EMBL" id="LRBV02000012">
    <property type="status" value="NOT_ANNOTATED_CDS"/>
    <property type="molecule type" value="Genomic_DNA"/>
</dbReference>
<sequence length="412" mass="46524">MAFQTNKGATSSFSSSSSFSATSSTTHRWSYDVFLSFRGEDTRNGFTSHLHKTLCDKGFNTFIDNNLQRGGEISIELLKTIVSSKVSIIVFSENYASSSWCLDELVKILECKKNIGQLVLPVFYNVDPSEVRGQKKGFGVALTEHEEKFKDNIDKVKNWRTALKEVGSLSGWHYKNGDTEAKFIQNIVENIPKCTPVFVGKCLVGVKPRAKAVESLLSMELDEVRIVVIHGLPGIENVRETLETKDGIIKLQGQLLKEISRDENEEIHSPSKGINLIKNRLRSKNVLLVLDDVDTLERIEKLFGDCNWFTSRSRVIITTAADPQLLAPLGKVYTTYKVKELDKHEALQLFEKHAFHGKKPNKDYSELTNQVIQYAQGLPIALIIIARDLCGRTTHEWKITIDKYNKISNEDI</sequence>
<dbReference type="PROSITE" id="PS50104">
    <property type="entry name" value="TIR"/>
    <property type="match status" value="1"/>
</dbReference>
<dbReference type="FunFam" id="3.40.50.10140:FF:000007">
    <property type="entry name" value="Disease resistance protein (TIR-NBS-LRR class)"/>
    <property type="match status" value="1"/>
</dbReference>
<dbReference type="Gene3D" id="3.40.50.300">
    <property type="entry name" value="P-loop containing nucleotide triphosphate hydrolases"/>
    <property type="match status" value="1"/>
</dbReference>
<reference evidence="4 5" key="1">
    <citation type="journal article" date="2016" name="G3 (Bethesda)">
        <title>First Draft Assembly and Annotation of the Genome of a California Endemic Oak Quercus lobata Nee (Fagaceae).</title>
        <authorList>
            <person name="Sork V.L."/>
            <person name="Fitz-Gibbon S.T."/>
            <person name="Puiu D."/>
            <person name="Crepeau M."/>
            <person name="Gugger P.F."/>
            <person name="Sherman R."/>
            <person name="Stevens K."/>
            <person name="Langley C.H."/>
            <person name="Pellegrini M."/>
            <person name="Salzberg S.L."/>
        </authorList>
    </citation>
    <scope>NUCLEOTIDE SEQUENCE [LARGE SCALE GENOMIC DNA]</scope>
    <source>
        <strain evidence="4 5">cv. SW786</strain>
    </source>
</reference>
<evidence type="ECO:0000313" key="4">
    <source>
        <dbReference type="EnsemblPlants" id="QL12p034076:mrna"/>
    </source>
</evidence>
<dbReference type="Proteomes" id="UP000594261">
    <property type="component" value="Chromosome 12"/>
</dbReference>
<keyword evidence="5" id="KW-1185">Reference proteome</keyword>
<dbReference type="PANTHER" id="PTHR11017">
    <property type="entry name" value="LEUCINE-RICH REPEAT-CONTAINING PROTEIN"/>
    <property type="match status" value="1"/>
</dbReference>
<dbReference type="InParanoid" id="A0A7N2N4G5"/>
<dbReference type="GO" id="GO:0043531">
    <property type="term" value="F:ADP binding"/>
    <property type="evidence" value="ECO:0007669"/>
    <property type="project" value="InterPro"/>
</dbReference>
<proteinExistence type="predicted"/>
<keyword evidence="1" id="KW-0520">NAD</keyword>
<dbReference type="PANTHER" id="PTHR11017:SF570">
    <property type="entry name" value="DISEASE RESISTANCE PROTEIN (TIR-NBS CLASS)-RELATED"/>
    <property type="match status" value="1"/>
</dbReference>
<feature type="domain" description="TIR" evidence="3">
    <location>
        <begin position="29"/>
        <end position="195"/>
    </location>
</feature>